<keyword evidence="11" id="KW-1185">Reference proteome</keyword>
<evidence type="ECO:0000259" key="9">
    <source>
        <dbReference type="SMART" id="SM00607"/>
    </source>
</evidence>
<feature type="region of interest" description="Disordered" evidence="7">
    <location>
        <begin position="1205"/>
        <end position="1224"/>
    </location>
</feature>
<keyword evidence="2" id="KW-0479">Metal-binding</keyword>
<feature type="chain" id="PRO_5032750559" evidence="8">
    <location>
        <begin position="26"/>
        <end position="1475"/>
    </location>
</feature>
<dbReference type="SUPFAM" id="SSF49785">
    <property type="entry name" value="Galactose-binding domain-like"/>
    <property type="match status" value="1"/>
</dbReference>
<keyword evidence="8" id="KW-0732">Signal</keyword>
<dbReference type="SUPFAM" id="SSF63829">
    <property type="entry name" value="Calcium-dependent phosphotriesterase"/>
    <property type="match status" value="1"/>
</dbReference>
<dbReference type="InterPro" id="IPR011989">
    <property type="entry name" value="ARM-like"/>
</dbReference>
<dbReference type="InterPro" id="IPR016024">
    <property type="entry name" value="ARM-type_fold"/>
</dbReference>
<dbReference type="Pfam" id="PF13646">
    <property type="entry name" value="HEAT_2"/>
    <property type="match status" value="1"/>
</dbReference>
<dbReference type="KEGG" id="luo:HHL09_11715"/>
<evidence type="ECO:0000256" key="2">
    <source>
        <dbReference type="ARBA" id="ARBA00022723"/>
    </source>
</evidence>
<name>A0A858RIL4_9BACT</name>
<dbReference type="CDD" id="cd04233">
    <property type="entry name" value="Auracyanin"/>
    <property type="match status" value="1"/>
</dbReference>
<feature type="signal peptide" evidence="8">
    <location>
        <begin position="1"/>
        <end position="25"/>
    </location>
</feature>
<dbReference type="InterPro" id="IPR008972">
    <property type="entry name" value="Cupredoxin"/>
</dbReference>
<dbReference type="InterPro" id="IPR000923">
    <property type="entry name" value="BlueCu_1"/>
</dbReference>
<sequence>MSFFSRSIPLGLASVSVVCVGTAYAAEPLVQLKKGDNIAIVGSGLADRQQHHAWLETFIHRAYPDLNLTVRNFGFAADEVNVRPRSADVPPLEYFLSMKKGDYVVPGKPKVIYKAGTDFGANVIFAYWGFNESFRGPEGLEKFKADLGSYLDSQKAANYSGQGAPQLVLFSPIAQEDLKNPDFSDGADNNANLELYTKAMAEVAKAKGVPFVDLYTPSKDLYSKAGSPLTINGIHLTEEGDRQLAPVQFQALFGKEAPALDDPLIGKVREAVLDKNNEWHHRYRTVDQYNIYGDRSRIAYEGVTNASTLGEEMAQRDVKTANRDKRVWAIAKGGDLKVADDNLPKVNLVPPNRKDEVPYMDPEEAIKHLKTPPGLKIELIASEKTVPELINPVQMNFDTKGRLWIAAWPAYPETSPTTTNFDKLLVLDLDPKTGKVAKTTVFADGLNCPTGFQFYKDGVLLMQSPDLWFLRDSDGDGKADQKERVLHGLDAADSHHETNSMCLEPGGAVYLSDGIFHRSNVETFNGPIRNQDGAIYRYEPNTGKFMRHAPYGFANPHGRVFDYWGNDLITDATGNDNYFGPAMSGHLDSGAHPGMQRFWNRPSRPCPGTAILSSRHFPDDWQGLFLNTNVISIQGIFRAKLTEEGSGIKGETLEHLLATDIEKNPNFRPSGITVAPDGSLYFMDWSQMLIGHLQHHLRDPNRDHQHGRLYRITYEGRPLLTPKKVYGEPVAALLELLKEPENDVRMRAKIELGNRDSKEVIRGVKAWITTLDSKDPAFEHHMLEALWVHQWHNVVDLDLLNRVLKSPDPRARAQGVRVMGYWRDRVPEALALLKVAADDEAPRVRLEAIRVASYFRQWEAADAALTALKHPQDYYITYCLKETMRQLTPWWKQAISDGKALAADNPEGIEYVMGSVSSADLAKLPKSPVTLTAMLTRPDVPETQRAEALVELAKLKGSSQIEALLATLAPLAKNGGSATADLCRMLLAQPAADLKNSRSALEKLVDRQNVDKVRQAALAALIVTDGGIDPAWSAAVKSPGALTDFLSALPLVSDQAIRGTAFDKVMPLLSSLPPEIAAGLAKQKTGDARYVRIELPRTGTLTLAEVQVMANGENVALKGSARQSSTDHDGRAQNAIDGGTDPEYNSGTQTHSEEGEDHPWWEVDLKSGQAVSSVSVFNRAGYEERLDGFTLTVLDSERKELFTKAGNPAPKLSSKIDVPPSDPAGGIRRATIHALVSLGKEPEKVFAALAELIRKDQQVVAAASAISQLPRASWSKDLADGAAGGLVNWAKKVPVEDRNSQDYIQVVQVANDLTSLMNPDRANIARKVLKDLRVNVYVVKAVREQLRFDTTRMVVEAGKPFQIIFENPDNMPHNLVIVQPGSYQAVAESVQAQAPDKLDSKGRAYVPDKDSRVIAATKLIEAGQKETISITAPQKEGVYEFVCTFPGHWAIMHGKLVVTADVDSYLQSNPEAANN</sequence>
<evidence type="ECO:0000256" key="4">
    <source>
        <dbReference type="ARBA" id="ARBA00022982"/>
    </source>
</evidence>
<dbReference type="RefSeq" id="WP_169454822.1">
    <property type="nucleotide sequence ID" value="NZ_CP051774.1"/>
</dbReference>
<dbReference type="InterPro" id="IPR055557">
    <property type="entry name" value="DUF7133"/>
</dbReference>
<dbReference type="Gene3D" id="2.60.120.260">
    <property type="entry name" value="Galactose-binding domain-like"/>
    <property type="match status" value="1"/>
</dbReference>
<dbReference type="GO" id="GO:0016788">
    <property type="term" value="F:hydrolase activity, acting on ester bonds"/>
    <property type="evidence" value="ECO:0007669"/>
    <property type="project" value="UniProtKB-ARBA"/>
</dbReference>
<dbReference type="GO" id="GO:0005507">
    <property type="term" value="F:copper ion binding"/>
    <property type="evidence" value="ECO:0007669"/>
    <property type="project" value="InterPro"/>
</dbReference>
<keyword evidence="5" id="KW-0186">Copper</keyword>
<evidence type="ECO:0000256" key="8">
    <source>
        <dbReference type="SAM" id="SignalP"/>
    </source>
</evidence>
<dbReference type="PANTHER" id="PTHR33546">
    <property type="entry name" value="LARGE, MULTIFUNCTIONAL SECRETED PROTEIN-RELATED"/>
    <property type="match status" value="1"/>
</dbReference>
<dbReference type="PANTHER" id="PTHR33546:SF1">
    <property type="entry name" value="LARGE, MULTIFUNCTIONAL SECRETED PROTEIN"/>
    <property type="match status" value="1"/>
</dbReference>
<dbReference type="InterPro" id="IPR036514">
    <property type="entry name" value="SGNH_hydro_sf"/>
</dbReference>
<protein>
    <submittedName>
        <fullName evidence="10">Dehydrogenase</fullName>
    </submittedName>
</protein>
<dbReference type="SUPFAM" id="SSF49503">
    <property type="entry name" value="Cupredoxins"/>
    <property type="match status" value="1"/>
</dbReference>
<dbReference type="Pfam" id="PF22633">
    <property type="entry name" value="F5_F8_type_C_2"/>
    <property type="match status" value="1"/>
</dbReference>
<dbReference type="EMBL" id="CP051774">
    <property type="protein sequence ID" value="QJE96421.1"/>
    <property type="molecule type" value="Genomic_DNA"/>
</dbReference>
<dbReference type="InterPro" id="IPR008979">
    <property type="entry name" value="Galactose-bd-like_sf"/>
</dbReference>
<dbReference type="InterPro" id="IPR028871">
    <property type="entry name" value="BlueCu_1_BS"/>
</dbReference>
<dbReference type="Gene3D" id="1.25.10.10">
    <property type="entry name" value="Leucine-rich Repeat Variant"/>
    <property type="match status" value="1"/>
</dbReference>
<keyword evidence="4" id="KW-0249">Electron transport</keyword>
<dbReference type="Pfam" id="PF00127">
    <property type="entry name" value="Copper-bind"/>
    <property type="match status" value="1"/>
</dbReference>
<keyword evidence="3" id="KW-0106">Calcium</keyword>
<accession>A0A858RIL4</accession>
<feature type="region of interest" description="Disordered" evidence="7">
    <location>
        <begin position="1119"/>
        <end position="1157"/>
    </location>
</feature>
<reference evidence="10 11" key="1">
    <citation type="submission" date="2020-04" db="EMBL/GenBank/DDBJ databases">
        <title>Luteolibacter sp. G-1-1-1 isolated from soil.</title>
        <authorList>
            <person name="Dahal R.H."/>
        </authorList>
    </citation>
    <scope>NUCLEOTIDE SEQUENCE [LARGE SCALE GENOMIC DNA]</scope>
    <source>
        <strain evidence="10 11">G-1-1-1</strain>
    </source>
</reference>
<organism evidence="10 11">
    <name type="scientific">Luteolibacter luteus</name>
    <dbReference type="NCBI Taxonomy" id="2728835"/>
    <lineage>
        <taxon>Bacteria</taxon>
        <taxon>Pseudomonadati</taxon>
        <taxon>Verrucomicrobiota</taxon>
        <taxon>Verrucomicrobiia</taxon>
        <taxon>Verrucomicrobiales</taxon>
        <taxon>Verrucomicrobiaceae</taxon>
        <taxon>Luteolibacter</taxon>
    </lineage>
</organism>
<dbReference type="SUPFAM" id="SSF48371">
    <property type="entry name" value="ARM repeat"/>
    <property type="match status" value="1"/>
</dbReference>
<dbReference type="SMART" id="SM00607">
    <property type="entry name" value="FTP"/>
    <property type="match status" value="1"/>
</dbReference>
<dbReference type="Gene3D" id="2.120.10.30">
    <property type="entry name" value="TolB, C-terminal domain"/>
    <property type="match status" value="1"/>
</dbReference>
<keyword evidence="1" id="KW-0813">Transport</keyword>
<dbReference type="Pfam" id="PF23500">
    <property type="entry name" value="DUF7133"/>
    <property type="match status" value="1"/>
</dbReference>
<evidence type="ECO:0000256" key="3">
    <source>
        <dbReference type="ARBA" id="ARBA00022837"/>
    </source>
</evidence>
<evidence type="ECO:0000256" key="6">
    <source>
        <dbReference type="ARBA" id="ARBA00023157"/>
    </source>
</evidence>
<dbReference type="Gene3D" id="3.40.50.1110">
    <property type="entry name" value="SGNH hydrolase"/>
    <property type="match status" value="1"/>
</dbReference>
<evidence type="ECO:0000256" key="7">
    <source>
        <dbReference type="SAM" id="MobiDB-lite"/>
    </source>
</evidence>
<evidence type="ECO:0000256" key="1">
    <source>
        <dbReference type="ARBA" id="ARBA00022448"/>
    </source>
</evidence>
<feature type="domain" description="Fucolectin tachylectin-4 pentraxin-1" evidence="9">
    <location>
        <begin position="1112"/>
        <end position="1251"/>
    </location>
</feature>
<evidence type="ECO:0000313" key="11">
    <source>
        <dbReference type="Proteomes" id="UP000501812"/>
    </source>
</evidence>
<evidence type="ECO:0000256" key="5">
    <source>
        <dbReference type="ARBA" id="ARBA00023008"/>
    </source>
</evidence>
<keyword evidence="6" id="KW-1015">Disulfide bond</keyword>
<gene>
    <name evidence="10" type="ORF">HHL09_11715</name>
</gene>
<proteinExistence type="predicted"/>
<dbReference type="Gene3D" id="2.60.40.420">
    <property type="entry name" value="Cupredoxins - blue copper proteins"/>
    <property type="match status" value="1"/>
</dbReference>
<dbReference type="GO" id="GO:0009055">
    <property type="term" value="F:electron transfer activity"/>
    <property type="evidence" value="ECO:0007669"/>
    <property type="project" value="InterPro"/>
</dbReference>
<dbReference type="PROSITE" id="PS00196">
    <property type="entry name" value="COPPER_BLUE"/>
    <property type="match status" value="1"/>
</dbReference>
<dbReference type="InterPro" id="IPR011042">
    <property type="entry name" value="6-blade_b-propeller_TolB-like"/>
</dbReference>
<evidence type="ECO:0000313" key="10">
    <source>
        <dbReference type="EMBL" id="QJE96421.1"/>
    </source>
</evidence>
<dbReference type="CDD" id="cd01834">
    <property type="entry name" value="SGNH_hydrolase_like_2"/>
    <property type="match status" value="1"/>
</dbReference>
<dbReference type="Proteomes" id="UP000501812">
    <property type="component" value="Chromosome"/>
</dbReference>
<dbReference type="SUPFAM" id="SSF52266">
    <property type="entry name" value="SGNH hydrolase"/>
    <property type="match status" value="1"/>
</dbReference>
<dbReference type="InterPro" id="IPR006585">
    <property type="entry name" value="FTP1"/>
</dbReference>